<organism evidence="1 2">
    <name type="scientific">Rhizobium phage vB_RleA_TRX32-1</name>
    <dbReference type="NCBI Taxonomy" id="2777321"/>
    <lineage>
        <taxon>Viruses</taxon>
        <taxon>Duplodnaviria</taxon>
        <taxon>Heunggongvirae</taxon>
        <taxon>Uroviricota</taxon>
        <taxon>Caudoviricetes</taxon>
        <taxon>Autographivirales</taxon>
        <taxon>Paadamvirus</taxon>
        <taxon>Paadamvirus TRX321</taxon>
    </lineage>
</organism>
<keyword evidence="2" id="KW-1185">Reference proteome</keyword>
<sequence length="74" mass="8368">MARYLPTIDIWEITEDGRASLQIGQWVKAGSDGPKGRFYGHGSSTVVAFLPNARGRYRSYMATIRDYGRTVRSR</sequence>
<evidence type="ECO:0000313" key="1">
    <source>
        <dbReference type="EMBL" id="QQM14045.1"/>
    </source>
</evidence>
<accession>A0A7T7GS31</accession>
<protein>
    <submittedName>
        <fullName evidence="1">Uncharacterized protein</fullName>
    </submittedName>
</protein>
<name>A0A7T7GS31_9CAUD</name>
<reference evidence="1 2" key="1">
    <citation type="submission" date="2020-09" db="EMBL/GenBank/DDBJ databases">
        <authorList>
            <person name="Ford S."/>
            <person name="Moeskjaer S."/>
            <person name="Young P."/>
            <person name="Santamaria R.I."/>
            <person name="Harrison E."/>
        </authorList>
    </citation>
    <scope>NUCLEOTIDE SEQUENCE [LARGE SCALE GENOMIC DNA]</scope>
</reference>
<dbReference type="Proteomes" id="UP000596077">
    <property type="component" value="Genome"/>
</dbReference>
<dbReference type="EMBL" id="MW023914">
    <property type="protein sequence ID" value="QQM14045.1"/>
    <property type="molecule type" value="Genomic_DNA"/>
</dbReference>
<proteinExistence type="predicted"/>
<evidence type="ECO:0000313" key="2">
    <source>
        <dbReference type="Proteomes" id="UP000596077"/>
    </source>
</evidence>